<accession>C0ZCN2</accession>
<gene>
    <name evidence="2" type="ordered locus">BBR47_25640</name>
</gene>
<sequence length="116" mass="13130">MKDNKNQLSCGAMFTAPWEFFVERKSDYCEKKLPHFFSNQKKRGETGERSKSSVDLPLHSRHLSLAGHERLDFCKAGTTNRASHPRTDAPVHFHITEKETKKASGKKASTRSSSHA</sequence>
<feature type="region of interest" description="Disordered" evidence="1">
    <location>
        <begin position="38"/>
        <end position="58"/>
    </location>
</feature>
<dbReference type="Proteomes" id="UP000001877">
    <property type="component" value="Chromosome"/>
</dbReference>
<organism evidence="2 3">
    <name type="scientific">Brevibacillus brevis (strain 47 / JCM 6285 / NBRC 100599)</name>
    <dbReference type="NCBI Taxonomy" id="358681"/>
    <lineage>
        <taxon>Bacteria</taxon>
        <taxon>Bacillati</taxon>
        <taxon>Bacillota</taxon>
        <taxon>Bacilli</taxon>
        <taxon>Bacillales</taxon>
        <taxon>Paenibacillaceae</taxon>
        <taxon>Brevibacillus</taxon>
    </lineage>
</organism>
<feature type="compositionally biased region" description="Basic and acidic residues" evidence="1">
    <location>
        <begin position="85"/>
        <end position="102"/>
    </location>
</feature>
<evidence type="ECO:0000313" key="3">
    <source>
        <dbReference type="Proteomes" id="UP000001877"/>
    </source>
</evidence>
<reference evidence="2 3" key="1">
    <citation type="submission" date="2005-03" db="EMBL/GenBank/DDBJ databases">
        <title>Brevibacillus brevis strain 47, complete genome.</title>
        <authorList>
            <person name="Hosoyama A."/>
            <person name="Yamada R."/>
            <person name="Hongo Y."/>
            <person name="Terui Y."/>
            <person name="Ankai A."/>
            <person name="Masuyama W."/>
            <person name="Sekiguchi M."/>
            <person name="Takeda T."/>
            <person name="Asano K."/>
            <person name="Ohji S."/>
            <person name="Ichikawa N."/>
            <person name="Narita S."/>
            <person name="Aoki N."/>
            <person name="Miura H."/>
            <person name="Matsushita S."/>
            <person name="Sekigawa T."/>
            <person name="Yamagata H."/>
            <person name="Yoshikawa H."/>
            <person name="Udaka S."/>
            <person name="Tanikawa S."/>
            <person name="Fujita N."/>
        </authorList>
    </citation>
    <scope>NUCLEOTIDE SEQUENCE [LARGE SCALE GENOMIC DNA]</scope>
    <source>
        <strain evidence="3">47 / JCM 6285 / NBRC 100599</strain>
    </source>
</reference>
<dbReference type="STRING" id="358681.BBR47_25640"/>
<name>C0ZCN2_BREBN</name>
<dbReference type="HOGENOM" id="CLU_2092118_0_0_9"/>
<evidence type="ECO:0000256" key="1">
    <source>
        <dbReference type="SAM" id="MobiDB-lite"/>
    </source>
</evidence>
<dbReference type="AlphaFoldDB" id="C0ZCN2"/>
<feature type="region of interest" description="Disordered" evidence="1">
    <location>
        <begin position="78"/>
        <end position="116"/>
    </location>
</feature>
<protein>
    <submittedName>
        <fullName evidence="2">Uncharacterized protein</fullName>
    </submittedName>
</protein>
<proteinExistence type="predicted"/>
<keyword evidence="3" id="KW-1185">Reference proteome</keyword>
<dbReference type="KEGG" id="bbe:BBR47_25640"/>
<feature type="compositionally biased region" description="Basic and acidic residues" evidence="1">
    <location>
        <begin position="42"/>
        <end position="52"/>
    </location>
</feature>
<evidence type="ECO:0000313" key="2">
    <source>
        <dbReference type="EMBL" id="BAH43541.1"/>
    </source>
</evidence>
<dbReference type="EMBL" id="AP008955">
    <property type="protein sequence ID" value="BAH43541.1"/>
    <property type="molecule type" value="Genomic_DNA"/>
</dbReference>